<evidence type="ECO:0000256" key="2">
    <source>
        <dbReference type="SAM" id="Phobius"/>
    </source>
</evidence>
<feature type="compositionally biased region" description="Polar residues" evidence="1">
    <location>
        <begin position="176"/>
        <end position="189"/>
    </location>
</feature>
<keyword evidence="2" id="KW-0812">Transmembrane</keyword>
<reference evidence="4 5" key="1">
    <citation type="submission" date="2023-07" db="EMBL/GenBank/DDBJ databases">
        <title>Sorghum-associated microbial communities from plants grown in Nebraska, USA.</title>
        <authorList>
            <person name="Schachtman D."/>
        </authorList>
    </citation>
    <scope>NUCLEOTIDE SEQUENCE [LARGE SCALE GENOMIC DNA]</scope>
    <source>
        <strain evidence="4 5">CC482</strain>
    </source>
</reference>
<feature type="domain" description="YdbS-like PH" evidence="3">
    <location>
        <begin position="65"/>
        <end position="142"/>
    </location>
</feature>
<dbReference type="Proteomes" id="UP001229346">
    <property type="component" value="Unassembled WGS sequence"/>
</dbReference>
<organism evidence="4 5">
    <name type="scientific">Paenibacillus harenae</name>
    <dbReference type="NCBI Taxonomy" id="306543"/>
    <lineage>
        <taxon>Bacteria</taxon>
        <taxon>Bacillati</taxon>
        <taxon>Bacillota</taxon>
        <taxon>Bacilli</taxon>
        <taxon>Bacillales</taxon>
        <taxon>Paenibacillaceae</taxon>
        <taxon>Paenibacillus</taxon>
    </lineage>
</organism>
<feature type="transmembrane region" description="Helical" evidence="2">
    <location>
        <begin position="12"/>
        <end position="32"/>
    </location>
</feature>
<accession>A0ABT9UAZ6</accession>
<feature type="transmembrane region" description="Helical" evidence="2">
    <location>
        <begin position="390"/>
        <end position="410"/>
    </location>
</feature>
<dbReference type="Pfam" id="PF03703">
    <property type="entry name" value="bPH_2"/>
    <property type="match status" value="3"/>
</dbReference>
<dbReference type="PANTHER" id="PTHR34473">
    <property type="entry name" value="UPF0699 TRANSMEMBRANE PROTEIN YDBS"/>
    <property type="match status" value="1"/>
</dbReference>
<sequence length="516" mass="58198">MNETQRRKLHPVYVSFALVNTIQGFIPFILIALVRGTAWSELDWYWYAGGSALTVLLLLLGYMEWRKFGFWLEADRIIIRKGVFFRDEKTIYFTRIHSVNVEQQLVHRLLRVAQVKIETPGGNKKADGILPALSISEANHIRLVLRGQIAADPDLQDREAEAGVDTHLHQGESAVQAASSEDNTTNMSHARTDLDDSQEDAGFRLDATKLLKAAATSMNFGLVAAFAAGLYSFADDFIQALLPDHFFENVVEDSASLMPGYLLIGIIVLFGLVAAWVLSILLYILKYSGYTARRVGKEISVSYGLLERKTFLFDPKKVQAVIVKEGLLRQALGHAEVKLQIVSSDKNEQMMLHPYISRAEIPMLLEAFVPQLKDAPKVGFAGAPKRALLYYVRTMLLITIVLCGAAIVVFKSAALWSLLLLPLVIGWRYACYKSAGLLLENGQLTLRRRFIGRSTYLIRRPQIVVMRVKRSRSQMRKQLLTLSVQAMGSPFDYRVACLEQTNVEQVWHWYSRRSSQ</sequence>
<dbReference type="InterPro" id="IPR014529">
    <property type="entry name" value="UCP026631"/>
</dbReference>
<feature type="domain" description="YdbS-like PH" evidence="3">
    <location>
        <begin position="295"/>
        <end position="360"/>
    </location>
</feature>
<dbReference type="InterPro" id="IPR005182">
    <property type="entry name" value="YdbS-like_PH"/>
</dbReference>
<feature type="region of interest" description="Disordered" evidence="1">
    <location>
        <begin position="176"/>
        <end position="195"/>
    </location>
</feature>
<protein>
    <submittedName>
        <fullName evidence="4">Membrane protein</fullName>
    </submittedName>
</protein>
<feature type="transmembrane region" description="Helical" evidence="2">
    <location>
        <begin position="416"/>
        <end position="439"/>
    </location>
</feature>
<gene>
    <name evidence="4" type="ORF">J2T15_005101</name>
</gene>
<keyword evidence="2" id="KW-1133">Transmembrane helix</keyword>
<dbReference type="RefSeq" id="WP_307207443.1">
    <property type="nucleotide sequence ID" value="NZ_JAUSSU010000012.1"/>
</dbReference>
<evidence type="ECO:0000259" key="3">
    <source>
        <dbReference type="Pfam" id="PF03703"/>
    </source>
</evidence>
<dbReference type="PANTHER" id="PTHR34473:SF2">
    <property type="entry name" value="UPF0699 TRANSMEMBRANE PROTEIN YDBT"/>
    <property type="match status" value="1"/>
</dbReference>
<comment type="caution">
    <text evidence="4">The sequence shown here is derived from an EMBL/GenBank/DDBJ whole genome shotgun (WGS) entry which is preliminary data.</text>
</comment>
<keyword evidence="2" id="KW-0472">Membrane</keyword>
<name>A0ABT9UAZ6_PAEHA</name>
<feature type="transmembrane region" description="Helical" evidence="2">
    <location>
        <begin position="213"/>
        <end position="234"/>
    </location>
</feature>
<dbReference type="PIRSF" id="PIRSF026631">
    <property type="entry name" value="UCP026631"/>
    <property type="match status" value="1"/>
</dbReference>
<evidence type="ECO:0000313" key="5">
    <source>
        <dbReference type="Proteomes" id="UP001229346"/>
    </source>
</evidence>
<feature type="transmembrane region" description="Helical" evidence="2">
    <location>
        <begin position="261"/>
        <end position="285"/>
    </location>
</feature>
<evidence type="ECO:0000313" key="4">
    <source>
        <dbReference type="EMBL" id="MDQ0115634.1"/>
    </source>
</evidence>
<dbReference type="EMBL" id="JAUSSU010000012">
    <property type="protein sequence ID" value="MDQ0115634.1"/>
    <property type="molecule type" value="Genomic_DNA"/>
</dbReference>
<keyword evidence="5" id="KW-1185">Reference proteome</keyword>
<proteinExistence type="predicted"/>
<evidence type="ECO:0000256" key="1">
    <source>
        <dbReference type="SAM" id="MobiDB-lite"/>
    </source>
</evidence>
<feature type="transmembrane region" description="Helical" evidence="2">
    <location>
        <begin position="44"/>
        <end position="63"/>
    </location>
</feature>
<feature type="domain" description="YdbS-like PH" evidence="3">
    <location>
        <begin position="432"/>
        <end position="510"/>
    </location>
</feature>